<gene>
    <name evidence="13" type="ORF">GCM10010994_20280</name>
</gene>
<dbReference type="InterPro" id="IPR016169">
    <property type="entry name" value="FAD-bd_PCMH_sub2"/>
</dbReference>
<dbReference type="GO" id="GO:0003677">
    <property type="term" value="F:DNA binding"/>
    <property type="evidence" value="ECO:0007669"/>
    <property type="project" value="UniProtKB-KW"/>
</dbReference>
<keyword evidence="5 9" id="KW-1133">Transmembrane helix</keyword>
<accession>A0A916XCG1</accession>
<feature type="domain" description="CNNM transmembrane" evidence="12">
    <location>
        <begin position="1"/>
        <end position="197"/>
    </location>
</feature>
<keyword evidence="14" id="KW-1185">Reference proteome</keyword>
<evidence type="ECO:0000256" key="10">
    <source>
        <dbReference type="SAM" id="Phobius"/>
    </source>
</evidence>
<dbReference type="InterPro" id="IPR044751">
    <property type="entry name" value="Ion_transp-like_CBS"/>
</dbReference>
<comment type="caution">
    <text evidence="13">The sequence shown here is derived from an EMBL/GenBank/DDBJ whole genome shotgun (WGS) entry which is preliminary data.</text>
</comment>
<feature type="transmembrane region" description="Helical" evidence="10">
    <location>
        <begin position="62"/>
        <end position="80"/>
    </location>
</feature>
<evidence type="ECO:0000256" key="1">
    <source>
        <dbReference type="ARBA" id="ARBA00004141"/>
    </source>
</evidence>
<dbReference type="PROSITE" id="PS51846">
    <property type="entry name" value="CNNM"/>
    <property type="match status" value="1"/>
</dbReference>
<feature type="domain" description="CBS" evidence="11">
    <location>
        <begin position="280"/>
        <end position="338"/>
    </location>
</feature>
<proteinExistence type="inferred from homology"/>
<feature type="transmembrane region" description="Helical" evidence="10">
    <location>
        <begin position="100"/>
        <end position="120"/>
    </location>
</feature>
<feature type="transmembrane region" description="Helical" evidence="10">
    <location>
        <begin position="132"/>
        <end position="154"/>
    </location>
</feature>
<dbReference type="Proteomes" id="UP000637002">
    <property type="component" value="Unassembled WGS sequence"/>
</dbReference>
<dbReference type="Pfam" id="PF01595">
    <property type="entry name" value="CNNM"/>
    <property type="match status" value="1"/>
</dbReference>
<dbReference type="EMBL" id="BMGG01000003">
    <property type="protein sequence ID" value="GGC61606.1"/>
    <property type="molecule type" value="Genomic_DNA"/>
</dbReference>
<dbReference type="SMART" id="SM01091">
    <property type="entry name" value="CorC_HlyC"/>
    <property type="match status" value="1"/>
</dbReference>
<dbReference type="SUPFAM" id="SSF56176">
    <property type="entry name" value="FAD-binding/transporter-associated domain-like"/>
    <property type="match status" value="1"/>
</dbReference>
<dbReference type="InterPro" id="IPR000644">
    <property type="entry name" value="CBS_dom"/>
</dbReference>
<keyword evidence="3 9" id="KW-0812">Transmembrane</keyword>
<evidence type="ECO:0000256" key="3">
    <source>
        <dbReference type="ARBA" id="ARBA00022692"/>
    </source>
</evidence>
<dbReference type="InterPro" id="IPR005170">
    <property type="entry name" value="Transptr-assoc_dom"/>
</dbReference>
<keyword evidence="7 9" id="KW-0472">Membrane</keyword>
<evidence type="ECO:0000256" key="4">
    <source>
        <dbReference type="ARBA" id="ARBA00022737"/>
    </source>
</evidence>
<dbReference type="InterPro" id="IPR002550">
    <property type="entry name" value="CNNM"/>
</dbReference>
<name>A0A916XCG1_9HYPH</name>
<feature type="domain" description="CBS" evidence="11">
    <location>
        <begin position="216"/>
        <end position="276"/>
    </location>
</feature>
<dbReference type="Gene3D" id="3.30.465.10">
    <property type="match status" value="1"/>
</dbReference>
<dbReference type="CDD" id="cd04590">
    <property type="entry name" value="CBS_pair_CorC_HlyC_assoc"/>
    <property type="match status" value="1"/>
</dbReference>
<evidence type="ECO:0000256" key="9">
    <source>
        <dbReference type="PROSITE-ProRule" id="PRU01193"/>
    </source>
</evidence>
<dbReference type="InterPro" id="IPR046342">
    <property type="entry name" value="CBS_dom_sf"/>
</dbReference>
<evidence type="ECO:0000256" key="7">
    <source>
        <dbReference type="ARBA" id="ARBA00023136"/>
    </source>
</evidence>
<dbReference type="RefSeq" id="WP_188609028.1">
    <property type="nucleotide sequence ID" value="NZ_BMGG01000003.1"/>
</dbReference>
<evidence type="ECO:0000256" key="6">
    <source>
        <dbReference type="ARBA" id="ARBA00023122"/>
    </source>
</evidence>
<protein>
    <submittedName>
        <fullName evidence="13">DNA-binding protein</fullName>
    </submittedName>
</protein>
<dbReference type="AlphaFoldDB" id="A0A916XCG1"/>
<comment type="similarity">
    <text evidence="2">Belongs to the UPF0053 family. Hemolysin C subfamily.</text>
</comment>
<evidence type="ECO:0000259" key="12">
    <source>
        <dbReference type="PROSITE" id="PS51846"/>
    </source>
</evidence>
<keyword evidence="13" id="KW-0238">DNA-binding</keyword>
<evidence type="ECO:0000256" key="2">
    <source>
        <dbReference type="ARBA" id="ARBA00006446"/>
    </source>
</evidence>
<dbReference type="Pfam" id="PF00571">
    <property type="entry name" value="CBS"/>
    <property type="match status" value="1"/>
</dbReference>
<dbReference type="SUPFAM" id="SSF54631">
    <property type="entry name" value="CBS-domain pair"/>
    <property type="match status" value="1"/>
</dbReference>
<reference evidence="13" key="1">
    <citation type="journal article" date="2014" name="Int. J. Syst. Evol. Microbiol.">
        <title>Complete genome sequence of Corynebacterium casei LMG S-19264T (=DSM 44701T), isolated from a smear-ripened cheese.</title>
        <authorList>
            <consortium name="US DOE Joint Genome Institute (JGI-PGF)"/>
            <person name="Walter F."/>
            <person name="Albersmeier A."/>
            <person name="Kalinowski J."/>
            <person name="Ruckert C."/>
        </authorList>
    </citation>
    <scope>NUCLEOTIDE SEQUENCE</scope>
    <source>
        <strain evidence="13">CGMCC 1.12919</strain>
    </source>
</reference>
<keyword evidence="6 8" id="KW-0129">CBS domain</keyword>
<dbReference type="Pfam" id="PF03471">
    <property type="entry name" value="CorC_HlyC"/>
    <property type="match status" value="1"/>
</dbReference>
<evidence type="ECO:0000256" key="5">
    <source>
        <dbReference type="ARBA" id="ARBA00022989"/>
    </source>
</evidence>
<dbReference type="PANTHER" id="PTHR22777:SF17">
    <property type="entry name" value="UPF0053 PROTEIN SLL0260"/>
    <property type="match status" value="1"/>
</dbReference>
<dbReference type="PANTHER" id="PTHR22777">
    <property type="entry name" value="HEMOLYSIN-RELATED"/>
    <property type="match status" value="1"/>
</dbReference>
<dbReference type="Gene3D" id="3.10.580.10">
    <property type="entry name" value="CBS-domain"/>
    <property type="match status" value="1"/>
</dbReference>
<dbReference type="GO" id="GO:0005886">
    <property type="term" value="C:plasma membrane"/>
    <property type="evidence" value="ECO:0007669"/>
    <property type="project" value="TreeGrafter"/>
</dbReference>
<comment type="subcellular location">
    <subcellularLocation>
        <location evidence="1">Membrane</location>
        <topology evidence="1">Multi-pass membrane protein</topology>
    </subcellularLocation>
</comment>
<evidence type="ECO:0000256" key="8">
    <source>
        <dbReference type="PROSITE-ProRule" id="PRU00703"/>
    </source>
</evidence>
<dbReference type="GO" id="GO:0050660">
    <property type="term" value="F:flavin adenine dinucleotide binding"/>
    <property type="evidence" value="ECO:0007669"/>
    <property type="project" value="InterPro"/>
</dbReference>
<organism evidence="13 14">
    <name type="scientific">Chelatococcus reniformis</name>
    <dbReference type="NCBI Taxonomy" id="1494448"/>
    <lineage>
        <taxon>Bacteria</taxon>
        <taxon>Pseudomonadati</taxon>
        <taxon>Pseudomonadota</taxon>
        <taxon>Alphaproteobacteria</taxon>
        <taxon>Hyphomicrobiales</taxon>
        <taxon>Chelatococcaceae</taxon>
        <taxon>Chelatococcus</taxon>
    </lineage>
</organism>
<evidence type="ECO:0000259" key="11">
    <source>
        <dbReference type="PROSITE" id="PS51371"/>
    </source>
</evidence>
<reference evidence="13" key="2">
    <citation type="submission" date="2020-09" db="EMBL/GenBank/DDBJ databases">
        <authorList>
            <person name="Sun Q."/>
            <person name="Zhou Y."/>
        </authorList>
    </citation>
    <scope>NUCLEOTIDE SEQUENCE</scope>
    <source>
        <strain evidence="13">CGMCC 1.12919</strain>
    </source>
</reference>
<dbReference type="PROSITE" id="PS51371">
    <property type="entry name" value="CBS"/>
    <property type="match status" value="2"/>
</dbReference>
<dbReference type="FunFam" id="3.30.465.10:FF:000023">
    <property type="entry name" value="Magnesium and cobalt transporter"/>
    <property type="match status" value="1"/>
</dbReference>
<feature type="transmembrane region" description="Helical" evidence="10">
    <location>
        <begin position="6"/>
        <end position="25"/>
    </location>
</feature>
<dbReference type="InterPro" id="IPR036318">
    <property type="entry name" value="FAD-bd_PCMH-like_sf"/>
</dbReference>
<evidence type="ECO:0000313" key="14">
    <source>
        <dbReference type="Proteomes" id="UP000637002"/>
    </source>
</evidence>
<evidence type="ECO:0000313" key="13">
    <source>
        <dbReference type="EMBL" id="GGC61606.1"/>
    </source>
</evidence>
<sequence length="428" mass="45681">MLDVAVAVFLIALNGLFSLSELAIVSARKVRLKALADNGRPGAAAALALAEDPGRFLSTVQIGITLIGILAGAFSGAALGQRLTDVVIAYGVAPNMAEPIGYGVVIGAITYLSVVIGELVPKNLALRNAEGIACLVAPLMSMVSRAGAPVVWLLDASTRLIFRLLGSTAEPASAITDEEIRMLMAEAETAGVIEMDERKMISGVLRLGDRPIRAVMTPRTDVDWLDLNDDEAELKEQLIATQHSRLPVCEGDPDRMIGALQVRELLPALLMGEVPSIRAYVRSAPVVPDGLDALDALRTLQGAEVPMALVHDEYGHFEGIATPADILDAIAGAFRSDEAEAEPEIVARADGSYLLAGWMPVDEMAEQLRISLPPKRSYETVAGLVINGLRHLPQTGECVDIHGWQFEVVDLDGRRIDKVLATPLRVPT</sequence>
<keyword evidence="4" id="KW-0677">Repeat</keyword>